<gene>
    <name evidence="2" type="primary">rutC</name>
    <name evidence="2" type="ORF">COCCU_00620</name>
</gene>
<dbReference type="GO" id="GO:0005829">
    <property type="term" value="C:cytosol"/>
    <property type="evidence" value="ECO:0007669"/>
    <property type="project" value="TreeGrafter"/>
</dbReference>
<dbReference type="Pfam" id="PF01042">
    <property type="entry name" value="Ribonuc_L-PSP"/>
    <property type="match status" value="1"/>
</dbReference>
<keyword evidence="3" id="KW-1185">Reference proteome</keyword>
<dbReference type="RefSeq" id="WP_231598808.1">
    <property type="nucleotide sequence ID" value="NZ_CP046455.1"/>
</dbReference>
<keyword evidence="2" id="KW-0560">Oxidoreductase</keyword>
<dbReference type="Gene3D" id="3.30.1330.40">
    <property type="entry name" value="RutC-like"/>
    <property type="match status" value="1"/>
</dbReference>
<sequence>MSEIQARPVSAVMPSQLPAGPAERTVYSYGVRAGDSLHISGMVAFDSEANIIGEGDIEAQTEQVFQNLRAVVEEAGGTINDIVSTTTYLTDVTDAPVVNAARARHFTGEVLPTHTVLGVAALARPQFLVEISGVAYLGSR</sequence>
<dbReference type="EC" id="1.-.-.-" evidence="2"/>
<evidence type="ECO:0000256" key="1">
    <source>
        <dbReference type="ARBA" id="ARBA00010552"/>
    </source>
</evidence>
<dbReference type="KEGG" id="cok:COCCU_00620"/>
<evidence type="ECO:0000313" key="2">
    <source>
        <dbReference type="EMBL" id="QGU06092.1"/>
    </source>
</evidence>
<protein>
    <submittedName>
        <fullName evidence="2">Aminoacrylate peracid reductase RutC</fullName>
        <ecNumber evidence="2">1.-.-.-</ecNumber>
    </submittedName>
</protein>
<dbReference type="InterPro" id="IPR006175">
    <property type="entry name" value="YjgF/YER057c/UK114"/>
</dbReference>
<reference evidence="2 3" key="1">
    <citation type="submission" date="2019-11" db="EMBL/GenBank/DDBJ databases">
        <title>Complete genome sequence of Corynebacterium kalinowskii 1959, a novel Corynebacterium species isolated from soil of a small paddock in Vilsendorf, Germany.</title>
        <authorList>
            <person name="Schaffert L."/>
            <person name="Ruwe M."/>
            <person name="Milse J."/>
            <person name="Hanuschka K."/>
            <person name="Ortseifen V."/>
            <person name="Droste J."/>
            <person name="Brandt D."/>
            <person name="Schlueter L."/>
            <person name="Kutter Y."/>
            <person name="Vinke S."/>
            <person name="Viehoefer P."/>
            <person name="Jacob L."/>
            <person name="Luebke N.-C."/>
            <person name="Schulte-Berndt E."/>
            <person name="Hain C."/>
            <person name="Linder M."/>
            <person name="Schmidt P."/>
            <person name="Wollenschlaeger L."/>
            <person name="Luttermann T."/>
            <person name="Thieme E."/>
            <person name="Hassa J."/>
            <person name="Haak M."/>
            <person name="Wittchen M."/>
            <person name="Mentz A."/>
            <person name="Persicke M."/>
            <person name="Busche T."/>
            <person name="Ruckert C."/>
        </authorList>
    </citation>
    <scope>NUCLEOTIDE SEQUENCE [LARGE SCALE GENOMIC DNA]</scope>
    <source>
        <strain evidence="2 3">2039</strain>
    </source>
</reference>
<proteinExistence type="inferred from homology"/>
<dbReference type="PANTHER" id="PTHR11803:SF58">
    <property type="entry name" value="PROTEIN HMF1-RELATED"/>
    <property type="match status" value="1"/>
</dbReference>
<dbReference type="GO" id="GO:0016491">
    <property type="term" value="F:oxidoreductase activity"/>
    <property type="evidence" value="ECO:0007669"/>
    <property type="project" value="UniProtKB-KW"/>
</dbReference>
<comment type="similarity">
    <text evidence="1">Belongs to the RutC family.</text>
</comment>
<dbReference type="CDD" id="cd00448">
    <property type="entry name" value="YjgF_YER057c_UK114_family"/>
    <property type="match status" value="1"/>
</dbReference>
<name>A0A6B8VKZ0_9CORY</name>
<dbReference type="AlphaFoldDB" id="A0A6B8VKZ0"/>
<dbReference type="GO" id="GO:0019239">
    <property type="term" value="F:deaminase activity"/>
    <property type="evidence" value="ECO:0007669"/>
    <property type="project" value="TreeGrafter"/>
</dbReference>
<evidence type="ECO:0000313" key="3">
    <source>
        <dbReference type="Proteomes" id="UP000424462"/>
    </source>
</evidence>
<dbReference type="Proteomes" id="UP000424462">
    <property type="component" value="Chromosome"/>
</dbReference>
<organism evidence="2 3">
    <name type="scientific">Corynebacterium occultum</name>
    <dbReference type="NCBI Taxonomy" id="2675219"/>
    <lineage>
        <taxon>Bacteria</taxon>
        <taxon>Bacillati</taxon>
        <taxon>Actinomycetota</taxon>
        <taxon>Actinomycetes</taxon>
        <taxon>Mycobacteriales</taxon>
        <taxon>Corynebacteriaceae</taxon>
        <taxon>Corynebacterium</taxon>
    </lineage>
</organism>
<dbReference type="InterPro" id="IPR035959">
    <property type="entry name" value="RutC-like_sf"/>
</dbReference>
<dbReference type="SUPFAM" id="SSF55298">
    <property type="entry name" value="YjgF-like"/>
    <property type="match status" value="1"/>
</dbReference>
<dbReference type="EMBL" id="CP046455">
    <property type="protein sequence ID" value="QGU06092.1"/>
    <property type="molecule type" value="Genomic_DNA"/>
</dbReference>
<accession>A0A6B8VKZ0</accession>
<dbReference type="PANTHER" id="PTHR11803">
    <property type="entry name" value="2-IMINOBUTANOATE/2-IMINOPROPANOATE DEAMINASE RIDA"/>
    <property type="match status" value="1"/>
</dbReference>